<dbReference type="Gene3D" id="1.10.287.1080">
    <property type="entry name" value="MazG-like"/>
    <property type="match status" value="2"/>
</dbReference>
<feature type="domain" description="NTP pyrophosphohydrolase MazG-like" evidence="2">
    <location>
        <begin position="251"/>
        <end position="324"/>
    </location>
</feature>
<dbReference type="Proteomes" id="UP000660110">
    <property type="component" value="Unassembled WGS sequence"/>
</dbReference>
<dbReference type="InterPro" id="IPR024180">
    <property type="entry name" value="Tetrapyrrole_Mease/MazG_pred"/>
</dbReference>
<dbReference type="InterPro" id="IPR014777">
    <property type="entry name" value="4pyrrole_Mease_sub1"/>
</dbReference>
<dbReference type="GO" id="GO:0046052">
    <property type="term" value="P:UTP catabolic process"/>
    <property type="evidence" value="ECO:0007669"/>
    <property type="project" value="TreeGrafter"/>
</dbReference>
<sequence>MNTISIVGLGAGDLEQLPLGIYRKLQKVQGAIYVRTMGHPVISELQKDGLVFESFDSVYEAYDQFEDVYAAIVRQLVEAAKHQNVTYVVPGHPMLAERTVQLLIACDEVNVEIKGGQSYLDDLFTALKIDPIEGFQFIDATSFVRDELQLQHHLVFCQVYDAMMASEVKLVLLEDLPPEYEVTVVTAAGSSEERLVTVPLEDLDRAVAVNNLTSVYVPPVKKEDLNHQFFRLREVIRDLRGPGGCPWDQKQTHESLRKYLIEEAYEFIDAVNREDDEHMVEELGDVLLQVMLHSQIGEDDGFFTVDDVIQSVTDKMIRRHPHVFGQVHVDNTEDVLTNWDEIKKQEKGEEPESLLDSVPTSFPALLQAEDLQKKAAKVGFDWDNVELVLEKVEEEWEEFLEAKKADNKEEMEKEFGDWLFAIANVARHYKINGETALQRTNQKFRFRFSSMERQASSVNRTLDDYSLEEMEQLWVRAKYEKEEDGG</sequence>
<dbReference type="InterPro" id="IPR035996">
    <property type="entry name" value="4pyrrol_Methylase_sf"/>
</dbReference>
<dbReference type="PANTHER" id="PTHR30522">
    <property type="entry name" value="NUCLEOSIDE TRIPHOSPHATE PYROPHOSPHOHYDROLASE"/>
    <property type="match status" value="1"/>
</dbReference>
<dbReference type="PIRSF" id="PIRSF002845">
    <property type="entry name" value="Ttrprl_mtas_MazG"/>
    <property type="match status" value="1"/>
</dbReference>
<dbReference type="SUPFAM" id="SSF101386">
    <property type="entry name" value="all-alpha NTP pyrophosphatases"/>
    <property type="match status" value="2"/>
</dbReference>
<feature type="domain" description="NTP pyrophosphohydrolase MazG-like" evidence="2">
    <location>
        <begin position="386"/>
        <end position="447"/>
    </location>
</feature>
<reference evidence="3" key="2">
    <citation type="submission" date="2020-09" db="EMBL/GenBank/DDBJ databases">
        <authorList>
            <person name="Sun Q."/>
            <person name="Zhou Y."/>
        </authorList>
    </citation>
    <scope>NUCLEOTIDE SEQUENCE</scope>
    <source>
        <strain evidence="3">CGMCC 1.12153</strain>
    </source>
</reference>
<dbReference type="FunFam" id="1.10.287.1080:FF:000003">
    <property type="entry name" value="Nucleoside triphosphate pyrophosphohydrolase"/>
    <property type="match status" value="1"/>
</dbReference>
<evidence type="ECO:0000313" key="3">
    <source>
        <dbReference type="EMBL" id="GGF35678.1"/>
    </source>
</evidence>
<dbReference type="InterPro" id="IPR048015">
    <property type="entry name" value="NTP-PPase_MazG-like_N"/>
</dbReference>
<dbReference type="GO" id="GO:0046081">
    <property type="term" value="P:dUTP catabolic process"/>
    <property type="evidence" value="ECO:0007669"/>
    <property type="project" value="TreeGrafter"/>
</dbReference>
<evidence type="ECO:0000259" key="2">
    <source>
        <dbReference type="Pfam" id="PF03819"/>
    </source>
</evidence>
<dbReference type="CDD" id="cd11723">
    <property type="entry name" value="YabN_N_like"/>
    <property type="match status" value="1"/>
</dbReference>
<dbReference type="InterPro" id="IPR004518">
    <property type="entry name" value="MazG-like_dom"/>
</dbReference>
<feature type="domain" description="Tetrapyrrole methylase" evidence="1">
    <location>
        <begin position="4"/>
        <end position="203"/>
    </location>
</feature>
<dbReference type="InterPro" id="IPR000878">
    <property type="entry name" value="4pyrrol_Mease"/>
</dbReference>
<dbReference type="CDD" id="cd11528">
    <property type="entry name" value="NTP-PPase_MazG_Nterm"/>
    <property type="match status" value="1"/>
</dbReference>
<proteinExistence type="predicted"/>
<dbReference type="NCBIfam" id="NF007113">
    <property type="entry name" value="PRK09562.1"/>
    <property type="match status" value="1"/>
</dbReference>
<dbReference type="GO" id="GO:0006950">
    <property type="term" value="P:response to stress"/>
    <property type="evidence" value="ECO:0007669"/>
    <property type="project" value="UniProtKB-ARBA"/>
</dbReference>
<reference evidence="3" key="1">
    <citation type="journal article" date="2014" name="Int. J. Syst. Evol. Microbiol.">
        <title>Complete genome sequence of Corynebacterium casei LMG S-19264T (=DSM 44701T), isolated from a smear-ripened cheese.</title>
        <authorList>
            <consortium name="US DOE Joint Genome Institute (JGI-PGF)"/>
            <person name="Walter F."/>
            <person name="Albersmeier A."/>
            <person name="Kalinowski J."/>
            <person name="Ruckert C."/>
        </authorList>
    </citation>
    <scope>NUCLEOTIDE SEQUENCE</scope>
    <source>
        <strain evidence="3">CGMCC 1.12153</strain>
    </source>
</reference>
<accession>A0A917BB95</accession>
<dbReference type="PANTHER" id="PTHR30522:SF0">
    <property type="entry name" value="NUCLEOSIDE TRIPHOSPHATE PYROPHOSPHOHYDROLASE"/>
    <property type="match status" value="1"/>
</dbReference>
<dbReference type="EMBL" id="BMEL01000007">
    <property type="protein sequence ID" value="GGF35678.1"/>
    <property type="molecule type" value="Genomic_DNA"/>
</dbReference>
<organism evidence="3 4">
    <name type="scientific">Halobacillus andaensis</name>
    <dbReference type="NCBI Taxonomy" id="1176239"/>
    <lineage>
        <taxon>Bacteria</taxon>
        <taxon>Bacillati</taxon>
        <taxon>Bacillota</taxon>
        <taxon>Bacilli</taxon>
        <taxon>Bacillales</taxon>
        <taxon>Bacillaceae</taxon>
        <taxon>Halobacillus</taxon>
    </lineage>
</organism>
<dbReference type="InterPro" id="IPR035013">
    <property type="entry name" value="YabN_N"/>
</dbReference>
<protein>
    <submittedName>
        <fullName evidence="3">MazG family protein</fullName>
    </submittedName>
</protein>
<dbReference type="GO" id="GO:0008168">
    <property type="term" value="F:methyltransferase activity"/>
    <property type="evidence" value="ECO:0007669"/>
    <property type="project" value="InterPro"/>
</dbReference>
<dbReference type="GO" id="GO:0046061">
    <property type="term" value="P:dATP catabolic process"/>
    <property type="evidence" value="ECO:0007669"/>
    <property type="project" value="TreeGrafter"/>
</dbReference>
<dbReference type="GO" id="GO:0046047">
    <property type="term" value="P:TTP catabolic process"/>
    <property type="evidence" value="ECO:0007669"/>
    <property type="project" value="TreeGrafter"/>
</dbReference>
<dbReference type="Gene3D" id="3.40.1010.10">
    <property type="entry name" value="Cobalt-precorrin-4 Transmethylase, Domain 1"/>
    <property type="match status" value="1"/>
</dbReference>
<keyword evidence="4" id="KW-1185">Reference proteome</keyword>
<dbReference type="GO" id="GO:0006203">
    <property type="term" value="P:dGTP catabolic process"/>
    <property type="evidence" value="ECO:0007669"/>
    <property type="project" value="TreeGrafter"/>
</dbReference>
<dbReference type="GO" id="GO:0047429">
    <property type="term" value="F:nucleoside triphosphate diphosphatase activity"/>
    <property type="evidence" value="ECO:0007669"/>
    <property type="project" value="InterPro"/>
</dbReference>
<dbReference type="SUPFAM" id="SSF53790">
    <property type="entry name" value="Tetrapyrrole methylase"/>
    <property type="match status" value="1"/>
</dbReference>
<dbReference type="InterPro" id="IPR011551">
    <property type="entry name" value="NTP_PyrPHydrolase_MazG"/>
</dbReference>
<gene>
    <name evidence="3" type="ORF">GCM10010954_38420</name>
</gene>
<evidence type="ECO:0000259" key="1">
    <source>
        <dbReference type="Pfam" id="PF00590"/>
    </source>
</evidence>
<dbReference type="InterPro" id="IPR048011">
    <property type="entry name" value="NTP-PPase_MazG-like_C"/>
</dbReference>
<evidence type="ECO:0000313" key="4">
    <source>
        <dbReference type="Proteomes" id="UP000660110"/>
    </source>
</evidence>
<dbReference type="AlphaFoldDB" id="A0A917BB95"/>
<dbReference type="Pfam" id="PF03819">
    <property type="entry name" value="MazG"/>
    <property type="match status" value="2"/>
</dbReference>
<comment type="caution">
    <text evidence="3">The sequence shown here is derived from an EMBL/GenBank/DDBJ whole genome shotgun (WGS) entry which is preliminary data.</text>
</comment>
<dbReference type="Pfam" id="PF00590">
    <property type="entry name" value="TP_methylase"/>
    <property type="match status" value="1"/>
</dbReference>
<dbReference type="GO" id="GO:0046076">
    <property type="term" value="P:dTTP catabolic process"/>
    <property type="evidence" value="ECO:0007669"/>
    <property type="project" value="TreeGrafter"/>
</dbReference>
<name>A0A917BB95_HALAA</name>
<dbReference type="CDD" id="cd11529">
    <property type="entry name" value="NTP-PPase_MazG_Cterm"/>
    <property type="match status" value="1"/>
</dbReference>
<dbReference type="RefSeq" id="WP_188379163.1">
    <property type="nucleotide sequence ID" value="NZ_BMEL01000007.1"/>
</dbReference>
<dbReference type="FunFam" id="1.10.287.1080:FF:000001">
    <property type="entry name" value="Nucleoside triphosphate pyrophosphohydrolase"/>
    <property type="match status" value="1"/>
</dbReference>
<dbReference type="NCBIfam" id="TIGR00444">
    <property type="entry name" value="mazG"/>
    <property type="match status" value="1"/>
</dbReference>